<proteinExistence type="inferred from homology"/>
<evidence type="ECO:0000256" key="1">
    <source>
        <dbReference type="ARBA" id="ARBA00022741"/>
    </source>
</evidence>
<dbReference type="Proteomes" id="UP001062738">
    <property type="component" value="Unassembled WGS sequence"/>
</dbReference>
<keyword evidence="9" id="KW-1185">Reference proteome</keyword>
<keyword evidence="3" id="KW-0143">Chaperone</keyword>
<dbReference type="InterPro" id="IPR003495">
    <property type="entry name" value="CobW/HypB/UreG_nucleotide-bd"/>
</dbReference>
<sequence length="295" mass="33944">MKILLVSGFLGAGKTTFIKEMAKNINLEFVVLENEYADIGVDKDFLDEKNLNVWEMLEGCICCSMKGDFKLSIKRIYSEINPEYLIIEPTGVGMLSSIIENIKEINIKDIEILNPLTLIDITSFSEYLETFNNFFIDNLKNTGKVILTKLENSFPLEIENIKNEIFKINNSNLEIITTDYRNFSKDWFGEILNKNIDNKIIDKNFSLKTHINLRTFSKENVNLKTMDELGLFLNKLVNGDFGKVYRAKGIVKIDGFWGKFNLVYKNFEMEPITDAKKTKIVIIGNNLDIESLKNI</sequence>
<protein>
    <submittedName>
        <fullName evidence="8">GTP-binding protein</fullName>
    </submittedName>
</protein>
<dbReference type="PANTHER" id="PTHR43603:SF1">
    <property type="entry name" value="ZINC-REGULATED GTPASE METALLOPROTEIN ACTIVATOR 1"/>
    <property type="match status" value="1"/>
</dbReference>
<evidence type="ECO:0000256" key="2">
    <source>
        <dbReference type="ARBA" id="ARBA00022801"/>
    </source>
</evidence>
<name>A0ABT4DFJ1_FUSSI</name>
<dbReference type="InterPro" id="IPR036627">
    <property type="entry name" value="CobW-likC_sf"/>
</dbReference>
<evidence type="ECO:0000256" key="3">
    <source>
        <dbReference type="ARBA" id="ARBA00023186"/>
    </source>
</evidence>
<feature type="domain" description="CobW C-terminal" evidence="7">
    <location>
        <begin position="232"/>
        <end position="293"/>
    </location>
</feature>
<evidence type="ECO:0000256" key="5">
    <source>
        <dbReference type="ARBA" id="ARBA00049117"/>
    </source>
</evidence>
<dbReference type="PANTHER" id="PTHR43603">
    <property type="entry name" value="COBW DOMAIN-CONTAINING PROTEIN DDB_G0274527"/>
    <property type="match status" value="1"/>
</dbReference>
<evidence type="ECO:0000259" key="6">
    <source>
        <dbReference type="Pfam" id="PF02492"/>
    </source>
</evidence>
<comment type="catalytic activity">
    <reaction evidence="5">
        <text>GTP + H2O = GDP + phosphate + H(+)</text>
        <dbReference type="Rhea" id="RHEA:19669"/>
        <dbReference type="ChEBI" id="CHEBI:15377"/>
        <dbReference type="ChEBI" id="CHEBI:15378"/>
        <dbReference type="ChEBI" id="CHEBI:37565"/>
        <dbReference type="ChEBI" id="CHEBI:43474"/>
        <dbReference type="ChEBI" id="CHEBI:58189"/>
    </reaction>
    <physiologicalReaction direction="left-to-right" evidence="5">
        <dbReference type="Rhea" id="RHEA:19670"/>
    </physiologicalReaction>
</comment>
<dbReference type="SUPFAM" id="SSF90002">
    <property type="entry name" value="Hypothetical protein YjiA, C-terminal domain"/>
    <property type="match status" value="1"/>
</dbReference>
<organism evidence="8 9">
    <name type="scientific">Fusobacterium simiae</name>
    <dbReference type="NCBI Taxonomy" id="855"/>
    <lineage>
        <taxon>Bacteria</taxon>
        <taxon>Fusobacteriati</taxon>
        <taxon>Fusobacteriota</taxon>
        <taxon>Fusobacteriia</taxon>
        <taxon>Fusobacteriales</taxon>
        <taxon>Fusobacteriaceae</taxon>
        <taxon>Fusobacterium</taxon>
    </lineage>
</organism>
<dbReference type="InterPro" id="IPR051927">
    <property type="entry name" value="Zn_Chap_cDPG_Synth"/>
</dbReference>
<keyword evidence="1" id="KW-0547">Nucleotide-binding</keyword>
<accession>A0ABT4DFJ1</accession>
<dbReference type="Gene3D" id="3.40.50.300">
    <property type="entry name" value="P-loop containing nucleotide triphosphate hydrolases"/>
    <property type="match status" value="1"/>
</dbReference>
<dbReference type="Pfam" id="PF02492">
    <property type="entry name" value="cobW"/>
    <property type="match status" value="1"/>
</dbReference>
<dbReference type="SUPFAM" id="SSF52540">
    <property type="entry name" value="P-loop containing nucleoside triphosphate hydrolases"/>
    <property type="match status" value="1"/>
</dbReference>
<evidence type="ECO:0000256" key="4">
    <source>
        <dbReference type="ARBA" id="ARBA00034320"/>
    </source>
</evidence>
<dbReference type="Pfam" id="PF07683">
    <property type="entry name" value="CobW_C"/>
    <property type="match status" value="1"/>
</dbReference>
<evidence type="ECO:0000259" key="7">
    <source>
        <dbReference type="Pfam" id="PF07683"/>
    </source>
</evidence>
<feature type="domain" description="CobW/HypB/UreG nucleotide-binding" evidence="6">
    <location>
        <begin position="4"/>
        <end position="169"/>
    </location>
</feature>
<dbReference type="InterPro" id="IPR027417">
    <property type="entry name" value="P-loop_NTPase"/>
</dbReference>
<reference evidence="8" key="1">
    <citation type="submission" date="2022-09" db="EMBL/GenBank/DDBJ databases">
        <authorList>
            <person name="Zoaiter M."/>
        </authorList>
    </citation>
    <scope>NUCLEOTIDE SEQUENCE</scope>
    <source>
        <strain evidence="8">DSM 19848</strain>
    </source>
</reference>
<comment type="similarity">
    <text evidence="4">Belongs to the SIMIBI class G3E GTPase family. ZNG1 subfamily.</text>
</comment>
<evidence type="ECO:0000313" key="8">
    <source>
        <dbReference type="EMBL" id="MCY7007360.1"/>
    </source>
</evidence>
<dbReference type="Gene3D" id="3.30.1220.10">
    <property type="entry name" value="CobW-like, C-terminal domain"/>
    <property type="match status" value="1"/>
</dbReference>
<dbReference type="EMBL" id="JAOXXL010000003">
    <property type="protein sequence ID" value="MCY7007360.1"/>
    <property type="molecule type" value="Genomic_DNA"/>
</dbReference>
<evidence type="ECO:0000313" key="9">
    <source>
        <dbReference type="Proteomes" id="UP001062738"/>
    </source>
</evidence>
<comment type="caution">
    <text evidence="8">The sequence shown here is derived from an EMBL/GenBank/DDBJ whole genome shotgun (WGS) entry which is preliminary data.</text>
</comment>
<dbReference type="RefSeq" id="WP_265151572.1">
    <property type="nucleotide sequence ID" value="NZ_JAOXXL010000003.1"/>
</dbReference>
<keyword evidence="2" id="KW-0378">Hydrolase</keyword>
<gene>
    <name evidence="8" type="ORF">OCK72_01685</name>
</gene>
<dbReference type="InterPro" id="IPR011629">
    <property type="entry name" value="CobW-like_C"/>
</dbReference>